<dbReference type="SUPFAM" id="SSF46626">
    <property type="entry name" value="Cytochrome c"/>
    <property type="match status" value="1"/>
</dbReference>
<dbReference type="InterPro" id="IPR011429">
    <property type="entry name" value="Cyt_c_Planctomycete-type"/>
</dbReference>
<feature type="domain" description="Cytochrome C Planctomycete-type" evidence="3">
    <location>
        <begin position="18"/>
        <end position="65"/>
    </location>
</feature>
<dbReference type="GO" id="GO:0009055">
    <property type="term" value="F:electron transfer activity"/>
    <property type="evidence" value="ECO:0007669"/>
    <property type="project" value="InterPro"/>
</dbReference>
<feature type="domain" description="DUF1587" evidence="1">
    <location>
        <begin position="97"/>
        <end position="162"/>
    </location>
</feature>
<feature type="non-terminal residue" evidence="5">
    <location>
        <position position="482"/>
    </location>
</feature>
<dbReference type="InterPro" id="IPR013036">
    <property type="entry name" value="DUF1587"/>
</dbReference>
<dbReference type="InterPro" id="IPR013042">
    <property type="entry name" value="DUF1592"/>
</dbReference>
<evidence type="ECO:0000259" key="2">
    <source>
        <dbReference type="Pfam" id="PF07631"/>
    </source>
</evidence>
<evidence type="ECO:0008006" key="6">
    <source>
        <dbReference type="Google" id="ProtNLM"/>
    </source>
</evidence>
<evidence type="ECO:0000259" key="1">
    <source>
        <dbReference type="Pfam" id="PF07626"/>
    </source>
</evidence>
<feature type="domain" description="DUF1592" evidence="2">
    <location>
        <begin position="457"/>
        <end position="481"/>
    </location>
</feature>
<organism evidence="5">
    <name type="scientific">marine metagenome</name>
    <dbReference type="NCBI Taxonomy" id="408172"/>
    <lineage>
        <taxon>unclassified sequences</taxon>
        <taxon>metagenomes</taxon>
        <taxon>ecological metagenomes</taxon>
    </lineage>
</organism>
<accession>A0A382AJ75</accession>
<name>A0A382AJ75_9ZZZZ</name>
<dbReference type="EMBL" id="UINC01025549">
    <property type="protein sequence ID" value="SVB01321.1"/>
    <property type="molecule type" value="Genomic_DNA"/>
</dbReference>
<gene>
    <name evidence="5" type="ORF">METZ01_LOCUS154175</name>
</gene>
<dbReference type="Pfam" id="PF07631">
    <property type="entry name" value="PSD4"/>
    <property type="match status" value="1"/>
</dbReference>
<protein>
    <recommendedName>
        <fullName evidence="6">Cytochrome c domain-containing protein</fullName>
    </recommendedName>
</protein>
<dbReference type="Pfam" id="PF07637">
    <property type="entry name" value="PSD5"/>
    <property type="match status" value="1"/>
</dbReference>
<dbReference type="AlphaFoldDB" id="A0A382AJ75"/>
<proteinExistence type="predicted"/>
<evidence type="ECO:0000313" key="5">
    <source>
        <dbReference type="EMBL" id="SVB01321.1"/>
    </source>
</evidence>
<dbReference type="Pfam" id="PF07635">
    <property type="entry name" value="PSCyt1"/>
    <property type="match status" value="1"/>
</dbReference>
<evidence type="ECO:0000259" key="4">
    <source>
        <dbReference type="Pfam" id="PF07637"/>
    </source>
</evidence>
<dbReference type="InterPro" id="IPR036909">
    <property type="entry name" value="Cyt_c-like_dom_sf"/>
</dbReference>
<dbReference type="GO" id="GO:0020037">
    <property type="term" value="F:heme binding"/>
    <property type="evidence" value="ECO:0007669"/>
    <property type="project" value="InterPro"/>
</dbReference>
<evidence type="ECO:0000259" key="3">
    <source>
        <dbReference type="Pfam" id="PF07635"/>
    </source>
</evidence>
<dbReference type="InterPro" id="IPR013043">
    <property type="entry name" value="DUF1595"/>
</dbReference>
<dbReference type="Pfam" id="PF07626">
    <property type="entry name" value="PSD3"/>
    <property type="match status" value="1"/>
</dbReference>
<feature type="domain" description="DUF1595" evidence="4">
    <location>
        <begin position="400"/>
        <end position="452"/>
    </location>
</feature>
<reference evidence="5" key="1">
    <citation type="submission" date="2018-05" db="EMBL/GenBank/DDBJ databases">
        <authorList>
            <person name="Lanie J.A."/>
            <person name="Ng W.-L."/>
            <person name="Kazmierczak K.M."/>
            <person name="Andrzejewski T.M."/>
            <person name="Davidsen T.M."/>
            <person name="Wayne K.J."/>
            <person name="Tettelin H."/>
            <person name="Glass J.I."/>
            <person name="Rusch D."/>
            <person name="Podicherti R."/>
            <person name="Tsui H.-C.T."/>
            <person name="Winkler M.E."/>
        </authorList>
    </citation>
    <scope>NUCLEOTIDE SEQUENCE</scope>
</reference>
<sequence length="482" mass="55374">MPFALSAVEPAAFFEKRCVQCHGPKKQKAKLRLDTLDWTPDDTKNLQTWREIADKLELGEMPPEDEPQPTPSERAAVLKWLGPKLAAAATPEPVLLRRLNRVQYRNTLRDLLQVDVFAEDPTTAFPADDEEHGFDNLGATLQMSDFLLRQYLKVARLAVDRATFEGERPEAQTYTLMDEKSRALNFKAPGNDKKGRGYVVLYRNDERAPGDPRGQQFINSREGATHDGWYQFTFEVESKGRGTMAKEFSEQKRNDYQVYRPEDLHRFEIYITAPSGKFAIQTRPRRLVLSVDLPDNKPKTIRQRIWVPAGWRVEAGFGNGYWGVRDPLTLVDPEFDMEAFRKLPRREQNERYGKLVLNRFETLNAPRIVVRDVVETGPHYDQWPPKSHHLVHGKPGQSKAEVVRAFAERAFRRPVTAEHLAPYLKLAEDSPEGIRTAIEAILCSPRFLYFNEPPGKLDDYAIASRLSYFLWNTMPDDSLMAD</sequence>